<evidence type="ECO:0000313" key="5">
    <source>
        <dbReference type="Proteomes" id="UP000306102"/>
    </source>
</evidence>
<dbReference type="PANTHER" id="PTHR12741:SF47">
    <property type="entry name" value="CALLOSE SYNTHASE 9"/>
    <property type="match status" value="1"/>
</dbReference>
<feature type="transmembrane region" description="Helical" evidence="1">
    <location>
        <begin position="138"/>
        <end position="165"/>
    </location>
</feature>
<dbReference type="Pfam" id="PF25968">
    <property type="entry name" value="CALS1"/>
    <property type="match status" value="1"/>
</dbReference>
<organism evidence="4 5">
    <name type="scientific">Camellia sinensis var. sinensis</name>
    <name type="common">China tea</name>
    <dbReference type="NCBI Taxonomy" id="542762"/>
    <lineage>
        <taxon>Eukaryota</taxon>
        <taxon>Viridiplantae</taxon>
        <taxon>Streptophyta</taxon>
        <taxon>Embryophyta</taxon>
        <taxon>Tracheophyta</taxon>
        <taxon>Spermatophyta</taxon>
        <taxon>Magnoliopsida</taxon>
        <taxon>eudicotyledons</taxon>
        <taxon>Gunneridae</taxon>
        <taxon>Pentapetalae</taxon>
        <taxon>asterids</taxon>
        <taxon>Ericales</taxon>
        <taxon>Theaceae</taxon>
        <taxon>Camellia</taxon>
    </lineage>
</organism>
<dbReference type="Proteomes" id="UP000306102">
    <property type="component" value="Unassembled WGS sequence"/>
</dbReference>
<keyword evidence="5" id="KW-1185">Reference proteome</keyword>
<dbReference type="AlphaFoldDB" id="A0A4S4E5S7"/>
<proteinExistence type="predicted"/>
<dbReference type="InterPro" id="IPR003440">
    <property type="entry name" value="Glyco_trans_48_dom"/>
</dbReference>
<dbReference type="Pfam" id="PF02364">
    <property type="entry name" value="Glucan_synthase"/>
    <property type="match status" value="1"/>
</dbReference>
<keyword evidence="1" id="KW-1133">Transmembrane helix</keyword>
<sequence>MFLVVANKEALVADYVWGMGSDVFWDVGLRRNLQHWEMDQLYFVGIRELEKSTPIVSHFRACGVPRSSFHSVYWNDPRSRYVIFWFFVLGVKFSFSYFLSIKPLVEPTRIIVNMSGLTYSWHDFVSKNNHNALTVASLWAPIVAIYLLDIYLFYTIISAVWGFLLGARDRLGEIRSLGAVHKLFEKFPEAFIDKLHVPLSKREMELLLMPKNTGNLPMVQWPLFLLASQIFVAKDIAIESRDSQELWDRILRDDYMKYAVEECYYTVRIILTAILDDEAKKWVERIYEDIHTSMVKRDIHKDFRLDKLPLVISRITALMGILKEVETPELKNGAVKAIQDLYDVVRLDVLNLNMRSSIYELKLATRCDVVRLDVLNLNMREHYETWNTLSKARNEGRLFMNLNWPRDAELRAQVKRLCSLLSIKDSAANIPKNLEARRRLEFFTNSLFMDMPPAKPVREMLSFSVFTPYYSETVLYSMDELLKKNEDGISILFYLQKIYPDEWQNFLARIGRDENAIDSELFDNPSDILELQFWASYRGQTLARTVRGMMYYRKALMLQTYLERMTAEDMEASLSTKDATNTQGFELSPEARAHADLKFTYVVTSLRVAFIDLIETLEDGKVHTEYYSKLVKADINSKDKEIYSIKLPGNPKLGEGKPENQNHAIVFTRGNSVQTIDMNQDNYFEEALKVRNLLEEFHCDHGIRPATILGVREHVFTGSVSSLAYFMSSQESCFVTLGQRVLANPLKVRMHYGHPDVFDRVFHITRGGISKASRVINISEDIFAGFNSTLRQGNVTHHEYIQVGKGRDVGLNQIALFEGKVAGGNGEQVLSRDVYRLGQLFDFFRMMSFYFTTVGYYFCTMALSGVGESIQQRADVLNNAALNAALNAQFLFQIGESHWRSVIAMEVVRKSPDCVGNDSARVTRCEVVRNRGCIRSPSHPPHDTTCLTSPTGLQTTVTGKSERCSPMRWKPTIYAGDHSRYFVVLTWEHPLSWMQQNHAGDPSLQHWR</sequence>
<evidence type="ECO:0008006" key="6">
    <source>
        <dbReference type="Google" id="ProtNLM"/>
    </source>
</evidence>
<dbReference type="GO" id="GO:0005886">
    <property type="term" value="C:plasma membrane"/>
    <property type="evidence" value="ECO:0007669"/>
    <property type="project" value="TreeGrafter"/>
</dbReference>
<dbReference type="PANTHER" id="PTHR12741">
    <property type="entry name" value="LYST-INTERACTING PROTEIN LIP5 DOPAMINE RESPONSIVE PROTEIN DRG-1"/>
    <property type="match status" value="1"/>
</dbReference>
<dbReference type="STRING" id="542762.A0A4S4E5S7"/>
<dbReference type="GO" id="GO:0000148">
    <property type="term" value="C:1,3-beta-D-glucan synthase complex"/>
    <property type="evidence" value="ECO:0007669"/>
    <property type="project" value="InterPro"/>
</dbReference>
<dbReference type="EMBL" id="SDRB02007329">
    <property type="protein sequence ID" value="THG11350.1"/>
    <property type="molecule type" value="Genomic_DNA"/>
</dbReference>
<dbReference type="GO" id="GO:0003843">
    <property type="term" value="F:1,3-beta-D-glucan synthase activity"/>
    <property type="evidence" value="ECO:0007669"/>
    <property type="project" value="InterPro"/>
</dbReference>
<dbReference type="InterPro" id="IPR058851">
    <property type="entry name" value="CALS1_helical"/>
</dbReference>
<protein>
    <recommendedName>
        <fullName evidence="6">1,3-beta-glucan synthase</fullName>
    </recommendedName>
</protein>
<accession>A0A4S4E5S7</accession>
<comment type="caution">
    <text evidence="4">The sequence shown here is derived from an EMBL/GenBank/DDBJ whole genome shotgun (WGS) entry which is preliminary data.</text>
</comment>
<feature type="domain" description="Glycosyl transferase 48" evidence="2">
    <location>
        <begin position="430"/>
        <end position="863"/>
    </location>
</feature>
<gene>
    <name evidence="4" type="ORF">TEA_027767</name>
</gene>
<evidence type="ECO:0000259" key="2">
    <source>
        <dbReference type="Pfam" id="PF02364"/>
    </source>
</evidence>
<dbReference type="GO" id="GO:0006075">
    <property type="term" value="P:(1-&gt;3)-beta-D-glucan biosynthetic process"/>
    <property type="evidence" value="ECO:0007669"/>
    <property type="project" value="InterPro"/>
</dbReference>
<feature type="domain" description="Callose synthase helical" evidence="3">
    <location>
        <begin position="222"/>
        <end position="422"/>
    </location>
</feature>
<name>A0A4S4E5S7_CAMSN</name>
<evidence type="ECO:0000256" key="1">
    <source>
        <dbReference type="SAM" id="Phobius"/>
    </source>
</evidence>
<feature type="transmembrane region" description="Helical" evidence="1">
    <location>
        <begin position="81"/>
        <end position="99"/>
    </location>
</feature>
<keyword evidence="1" id="KW-0812">Transmembrane</keyword>
<evidence type="ECO:0000313" key="4">
    <source>
        <dbReference type="EMBL" id="THG11350.1"/>
    </source>
</evidence>
<evidence type="ECO:0000259" key="3">
    <source>
        <dbReference type="Pfam" id="PF25968"/>
    </source>
</evidence>
<keyword evidence="1" id="KW-0472">Membrane</keyword>
<reference evidence="4 5" key="1">
    <citation type="journal article" date="2018" name="Proc. Natl. Acad. Sci. U.S.A.">
        <title>Draft genome sequence of Camellia sinensis var. sinensis provides insights into the evolution of the tea genome and tea quality.</title>
        <authorList>
            <person name="Wei C."/>
            <person name="Yang H."/>
            <person name="Wang S."/>
            <person name="Zhao J."/>
            <person name="Liu C."/>
            <person name="Gao L."/>
            <person name="Xia E."/>
            <person name="Lu Y."/>
            <person name="Tai Y."/>
            <person name="She G."/>
            <person name="Sun J."/>
            <person name="Cao H."/>
            <person name="Tong W."/>
            <person name="Gao Q."/>
            <person name="Li Y."/>
            <person name="Deng W."/>
            <person name="Jiang X."/>
            <person name="Wang W."/>
            <person name="Chen Q."/>
            <person name="Zhang S."/>
            <person name="Li H."/>
            <person name="Wu J."/>
            <person name="Wang P."/>
            <person name="Li P."/>
            <person name="Shi C."/>
            <person name="Zheng F."/>
            <person name="Jian J."/>
            <person name="Huang B."/>
            <person name="Shan D."/>
            <person name="Shi M."/>
            <person name="Fang C."/>
            <person name="Yue Y."/>
            <person name="Li F."/>
            <person name="Li D."/>
            <person name="Wei S."/>
            <person name="Han B."/>
            <person name="Jiang C."/>
            <person name="Yin Y."/>
            <person name="Xia T."/>
            <person name="Zhang Z."/>
            <person name="Bennetzen J.L."/>
            <person name="Zhao S."/>
            <person name="Wan X."/>
        </authorList>
    </citation>
    <scope>NUCLEOTIDE SEQUENCE [LARGE SCALE GENOMIC DNA]</scope>
    <source>
        <strain evidence="5">cv. Shuchazao</strain>
        <tissue evidence="4">Leaf</tissue>
    </source>
</reference>